<dbReference type="PANTHER" id="PTHR10655">
    <property type="entry name" value="LYSOPHOSPHOLIPASE-RELATED"/>
    <property type="match status" value="1"/>
</dbReference>
<dbReference type="SUPFAM" id="SSF53474">
    <property type="entry name" value="alpha/beta-Hydrolases"/>
    <property type="match status" value="1"/>
</dbReference>
<accession>A0A382CYK1</accession>
<evidence type="ECO:0000313" key="4">
    <source>
        <dbReference type="EMBL" id="SVB31145.1"/>
    </source>
</evidence>
<dbReference type="InterPro" id="IPR003140">
    <property type="entry name" value="PLipase/COase/thioEstase"/>
</dbReference>
<evidence type="ECO:0000256" key="1">
    <source>
        <dbReference type="ARBA" id="ARBA00006499"/>
    </source>
</evidence>
<proteinExistence type="inferred from homology"/>
<dbReference type="EMBL" id="UINC01036730">
    <property type="protein sequence ID" value="SVB31145.1"/>
    <property type="molecule type" value="Genomic_DNA"/>
</dbReference>
<organism evidence="4">
    <name type="scientific">marine metagenome</name>
    <dbReference type="NCBI Taxonomy" id="408172"/>
    <lineage>
        <taxon>unclassified sequences</taxon>
        <taxon>metagenomes</taxon>
        <taxon>ecological metagenomes</taxon>
    </lineage>
</organism>
<feature type="domain" description="Phospholipase/carboxylesterase/thioesterase" evidence="3">
    <location>
        <begin position="6"/>
        <end position="121"/>
    </location>
</feature>
<dbReference type="AlphaFoldDB" id="A0A382CYK1"/>
<evidence type="ECO:0000259" key="3">
    <source>
        <dbReference type="Pfam" id="PF02230"/>
    </source>
</evidence>
<comment type="similarity">
    <text evidence="1">Belongs to the AB hydrolase superfamily. AB hydrolase 2 family.</text>
</comment>
<gene>
    <name evidence="4" type="ORF">METZ01_LOCUS183999</name>
</gene>
<dbReference type="PANTHER" id="PTHR10655:SF17">
    <property type="entry name" value="LYSOPHOSPHOLIPASE-LIKE PROTEIN 1"/>
    <property type="match status" value="1"/>
</dbReference>
<sequence length="136" mass="14500">VALDTVKEVVPRERTVLMGFSQGACLALEFVARNPGLYGGVVAFSGGLIGPDGMIYDRPGSLQGTPVFLGCSDIDAHIPVGRVHDSADTMEALGGTVEKQIYPGMGHTVNRDEIMWTHNLLSQLEPNQKTYGRSGA</sequence>
<keyword evidence="2" id="KW-0378">Hydrolase</keyword>
<dbReference type="Gene3D" id="3.40.50.1820">
    <property type="entry name" value="alpha/beta hydrolase"/>
    <property type="match status" value="1"/>
</dbReference>
<name>A0A382CYK1_9ZZZZ</name>
<dbReference type="Pfam" id="PF02230">
    <property type="entry name" value="Abhydrolase_2"/>
    <property type="match status" value="1"/>
</dbReference>
<protein>
    <recommendedName>
        <fullName evidence="3">Phospholipase/carboxylesterase/thioesterase domain-containing protein</fullName>
    </recommendedName>
</protein>
<reference evidence="4" key="1">
    <citation type="submission" date="2018-05" db="EMBL/GenBank/DDBJ databases">
        <authorList>
            <person name="Lanie J.A."/>
            <person name="Ng W.-L."/>
            <person name="Kazmierczak K.M."/>
            <person name="Andrzejewski T.M."/>
            <person name="Davidsen T.M."/>
            <person name="Wayne K.J."/>
            <person name="Tettelin H."/>
            <person name="Glass J.I."/>
            <person name="Rusch D."/>
            <person name="Podicherti R."/>
            <person name="Tsui H.-C.T."/>
            <person name="Winkler M.E."/>
        </authorList>
    </citation>
    <scope>NUCLEOTIDE SEQUENCE</scope>
</reference>
<feature type="non-terminal residue" evidence="4">
    <location>
        <position position="1"/>
    </location>
</feature>
<dbReference type="InterPro" id="IPR050565">
    <property type="entry name" value="LYPA1-2/EST-like"/>
</dbReference>
<dbReference type="InterPro" id="IPR029058">
    <property type="entry name" value="AB_hydrolase_fold"/>
</dbReference>
<evidence type="ECO:0000256" key="2">
    <source>
        <dbReference type="ARBA" id="ARBA00022801"/>
    </source>
</evidence>
<dbReference type="GO" id="GO:0016787">
    <property type="term" value="F:hydrolase activity"/>
    <property type="evidence" value="ECO:0007669"/>
    <property type="project" value="UniProtKB-KW"/>
</dbReference>